<dbReference type="EMBL" id="CAJJDM010000009">
    <property type="protein sequence ID" value="CAD8048318.1"/>
    <property type="molecule type" value="Genomic_DNA"/>
</dbReference>
<proteinExistence type="inferred from homology"/>
<evidence type="ECO:0000256" key="10">
    <source>
        <dbReference type="SAM" id="Phobius"/>
    </source>
</evidence>
<gene>
    <name evidence="11" type="ORF">PPRIM_AZ9-3.1.T0120413</name>
</gene>
<evidence type="ECO:0000256" key="2">
    <source>
        <dbReference type="ARBA" id="ARBA00010794"/>
    </source>
</evidence>
<dbReference type="AlphaFoldDB" id="A0A8S1K3J6"/>
<keyword evidence="6" id="KW-0418">Kinase</keyword>
<evidence type="ECO:0000256" key="1">
    <source>
        <dbReference type="ARBA" id="ARBA00004477"/>
    </source>
</evidence>
<sequence>MNFQLAYSQGFLELLFLILNPSYKLVLYRCLMLYFAYKADHQFYRNNSLQNINKKTKFNLEIQQILITFCFFIMYPQVHIILKEFIGILFMHLLVQQYPKMLTFCESYALSQYIIEYYQFNGQNMFEYLSELVLMLSILSYILIILIHQIPIKELAFGFTFIAIFKINFFSIYYYLQYRGHSLSILINEIATQEFGTYFFLQFLGLMLVIPISYLNLKKIIQRKLFHFQIFFIILLGTYLNINYTKLALAVFIWFFIVFEGLRQYYRNDIEILNKYSKFLLSFCDKRDSEKLIITQIYLLMGVSHSVFFSVTNKFIGIIILGVGDSFAAIIGSKFGKLKYQNQRSIEGTISFILGCSIANYFLNGNIQLWIIAAAIEAYTAQIDNLILPKIQLNQIVQMIQL</sequence>
<evidence type="ECO:0000256" key="6">
    <source>
        <dbReference type="ARBA" id="ARBA00022777"/>
    </source>
</evidence>
<reference evidence="11" key="1">
    <citation type="submission" date="2021-01" db="EMBL/GenBank/DDBJ databases">
        <authorList>
            <consortium name="Genoscope - CEA"/>
            <person name="William W."/>
        </authorList>
    </citation>
    <scope>NUCLEOTIDE SEQUENCE</scope>
</reference>
<evidence type="ECO:0000256" key="4">
    <source>
        <dbReference type="ARBA" id="ARBA00022679"/>
    </source>
</evidence>
<feature type="transmembrane region" description="Helical" evidence="10">
    <location>
        <begin position="196"/>
        <end position="217"/>
    </location>
</feature>
<keyword evidence="5 10" id="KW-0812">Transmembrane</keyword>
<feature type="transmembrane region" description="Helical" evidence="10">
    <location>
        <begin position="128"/>
        <end position="148"/>
    </location>
</feature>
<name>A0A8S1K3J6_PARPR</name>
<keyword evidence="9 10" id="KW-0472">Membrane</keyword>
<evidence type="ECO:0000256" key="8">
    <source>
        <dbReference type="ARBA" id="ARBA00022989"/>
    </source>
</evidence>
<dbReference type="GO" id="GO:0005789">
    <property type="term" value="C:endoplasmic reticulum membrane"/>
    <property type="evidence" value="ECO:0007669"/>
    <property type="project" value="UniProtKB-SubCell"/>
</dbReference>
<evidence type="ECO:0000256" key="5">
    <source>
        <dbReference type="ARBA" id="ARBA00022692"/>
    </source>
</evidence>
<comment type="subcellular location">
    <subcellularLocation>
        <location evidence="1">Endoplasmic reticulum membrane</location>
        <topology evidence="1">Multi-pass membrane protein</topology>
    </subcellularLocation>
</comment>
<dbReference type="PANTHER" id="PTHR13205">
    <property type="entry name" value="TRANSMEMBRANE PROTEIN 15-RELATED"/>
    <property type="match status" value="1"/>
</dbReference>
<feature type="transmembrane region" description="Helical" evidence="10">
    <location>
        <begin position="345"/>
        <end position="363"/>
    </location>
</feature>
<feature type="transmembrane region" description="Helical" evidence="10">
    <location>
        <begin position="14"/>
        <end position="37"/>
    </location>
</feature>
<dbReference type="GO" id="GO:0043048">
    <property type="term" value="P:dolichyl monophosphate biosynthetic process"/>
    <property type="evidence" value="ECO:0007669"/>
    <property type="project" value="TreeGrafter"/>
</dbReference>
<feature type="transmembrane region" description="Helical" evidence="10">
    <location>
        <begin position="58"/>
        <end position="75"/>
    </location>
</feature>
<feature type="transmembrane region" description="Helical" evidence="10">
    <location>
        <begin position="224"/>
        <end position="242"/>
    </location>
</feature>
<dbReference type="EC" id="2.7.1.108" evidence="3"/>
<feature type="transmembrane region" description="Helical" evidence="10">
    <location>
        <begin position="315"/>
        <end position="333"/>
    </location>
</feature>
<keyword evidence="12" id="KW-1185">Reference proteome</keyword>
<comment type="similarity">
    <text evidence="2">Belongs to the polyprenol kinase family.</text>
</comment>
<evidence type="ECO:0000313" key="11">
    <source>
        <dbReference type="EMBL" id="CAD8048318.1"/>
    </source>
</evidence>
<dbReference type="InterPro" id="IPR032974">
    <property type="entry name" value="Polypren_kinase"/>
</dbReference>
<feature type="transmembrane region" description="Helical" evidence="10">
    <location>
        <begin position="155"/>
        <end position="176"/>
    </location>
</feature>
<dbReference type="Proteomes" id="UP000688137">
    <property type="component" value="Unassembled WGS sequence"/>
</dbReference>
<dbReference type="OMA" id="FCESYAL"/>
<dbReference type="GO" id="GO:0004168">
    <property type="term" value="F:dolichol kinase activity"/>
    <property type="evidence" value="ECO:0007669"/>
    <property type="project" value="UniProtKB-EC"/>
</dbReference>
<keyword evidence="8 10" id="KW-1133">Transmembrane helix</keyword>
<evidence type="ECO:0000256" key="9">
    <source>
        <dbReference type="ARBA" id="ARBA00023136"/>
    </source>
</evidence>
<evidence type="ECO:0000256" key="7">
    <source>
        <dbReference type="ARBA" id="ARBA00022824"/>
    </source>
</evidence>
<keyword evidence="7" id="KW-0256">Endoplasmic reticulum</keyword>
<accession>A0A8S1K3J6</accession>
<keyword evidence="4" id="KW-0808">Transferase</keyword>
<organism evidence="11 12">
    <name type="scientific">Paramecium primaurelia</name>
    <dbReference type="NCBI Taxonomy" id="5886"/>
    <lineage>
        <taxon>Eukaryota</taxon>
        <taxon>Sar</taxon>
        <taxon>Alveolata</taxon>
        <taxon>Ciliophora</taxon>
        <taxon>Intramacronucleata</taxon>
        <taxon>Oligohymenophorea</taxon>
        <taxon>Peniculida</taxon>
        <taxon>Parameciidae</taxon>
        <taxon>Paramecium</taxon>
    </lineage>
</organism>
<evidence type="ECO:0000313" key="12">
    <source>
        <dbReference type="Proteomes" id="UP000688137"/>
    </source>
</evidence>
<comment type="caution">
    <text evidence="11">The sequence shown here is derived from an EMBL/GenBank/DDBJ whole genome shotgun (WGS) entry which is preliminary data.</text>
</comment>
<protein>
    <recommendedName>
        <fullName evidence="3">dolichol kinase</fullName>
        <ecNumber evidence="3">2.7.1.108</ecNumber>
    </recommendedName>
</protein>
<evidence type="ECO:0000256" key="3">
    <source>
        <dbReference type="ARBA" id="ARBA00012132"/>
    </source>
</evidence>
<dbReference type="PANTHER" id="PTHR13205:SF15">
    <property type="entry name" value="DOLICHOL KINASE"/>
    <property type="match status" value="1"/>
</dbReference>